<comment type="caution">
    <text evidence="6">The sequence shown here is derived from an EMBL/GenBank/DDBJ whole genome shotgun (WGS) entry which is preliminary data.</text>
</comment>
<gene>
    <name evidence="6" type="ORF">HNQ72_003477</name>
</gene>
<dbReference type="AlphaFoldDB" id="A0A7W9Y7W1"/>
<dbReference type="Gene3D" id="3.60.15.10">
    <property type="entry name" value="Ribonuclease Z/Hydroxyacylglutathione hydrolase-like"/>
    <property type="match status" value="1"/>
</dbReference>
<comment type="similarity">
    <text evidence="1">Belongs to the metallo-beta-lactamase superfamily.</text>
</comment>
<dbReference type="PANTHER" id="PTHR42978">
    <property type="entry name" value="QUORUM-QUENCHING LACTONASE YTNP-RELATED-RELATED"/>
    <property type="match status" value="1"/>
</dbReference>
<keyword evidence="7" id="KW-1185">Reference proteome</keyword>
<dbReference type="GO" id="GO:0046872">
    <property type="term" value="F:metal ion binding"/>
    <property type="evidence" value="ECO:0007669"/>
    <property type="project" value="UniProtKB-KW"/>
</dbReference>
<protein>
    <submittedName>
        <fullName evidence="6">Glyoxylase-like metal-dependent hydrolase (Beta-lactamase superfamily II)</fullName>
    </submittedName>
</protein>
<accession>A0A7W9Y7W1</accession>
<dbReference type="RefSeq" id="WP_183993506.1">
    <property type="nucleotide sequence ID" value="NZ_BMHW01000008.1"/>
</dbReference>
<dbReference type="PANTHER" id="PTHR42978:SF6">
    <property type="entry name" value="QUORUM-QUENCHING LACTONASE YTNP-RELATED"/>
    <property type="match status" value="1"/>
</dbReference>
<keyword evidence="4" id="KW-0862">Zinc</keyword>
<dbReference type="SMART" id="SM00849">
    <property type="entry name" value="Lactamase_B"/>
    <property type="match status" value="1"/>
</dbReference>
<keyword evidence="2" id="KW-0479">Metal-binding</keyword>
<feature type="domain" description="Metallo-beta-lactamase" evidence="5">
    <location>
        <begin position="62"/>
        <end position="263"/>
    </location>
</feature>
<evidence type="ECO:0000313" key="6">
    <source>
        <dbReference type="EMBL" id="MBB6163637.1"/>
    </source>
</evidence>
<sequence>MPKNSKINTASAVNWQVGEAVLTTLSDGYVQLELGTFLKNLPLEDGVAIQRKALRSADFLLEINTYLVRSDKHGPILIDCGLGSGVMPTAGQVARALSLVGLEPKDIEIVLLTHLHGDHVGGLVDIDGNAVFENAKVVFHRDEARYWLEQDIDLVADRQGAEGARRALLHYGDRMTLLEGGEVAPDIEMIPLPGHTPGHVGYRVGSGTEAILIWGDVVGLPHIQAQRPEAGFLTDYDSAMAVETRKAILGRAADEGLTVAGMHIEYPGVANVIRDGNGFRLVPAQWIAHQ</sequence>
<reference evidence="6 7" key="1">
    <citation type="submission" date="2020-08" db="EMBL/GenBank/DDBJ databases">
        <title>Genomic Encyclopedia of Type Strains, Phase IV (KMG-IV): sequencing the most valuable type-strain genomes for metagenomic binning, comparative biology and taxonomic classification.</title>
        <authorList>
            <person name="Goeker M."/>
        </authorList>
    </citation>
    <scope>NUCLEOTIDE SEQUENCE [LARGE SCALE GENOMIC DNA]</scope>
    <source>
        <strain evidence="6 7">DSM 100734</strain>
    </source>
</reference>
<dbReference type="Pfam" id="PF00753">
    <property type="entry name" value="Lactamase_B"/>
    <property type="match status" value="1"/>
</dbReference>
<dbReference type="SUPFAM" id="SSF56281">
    <property type="entry name" value="Metallo-hydrolase/oxidoreductase"/>
    <property type="match status" value="1"/>
</dbReference>
<proteinExistence type="inferred from homology"/>
<organism evidence="6 7">
    <name type="scientific">Rhizobium wenxiniae</name>
    <dbReference type="NCBI Taxonomy" id="1737357"/>
    <lineage>
        <taxon>Bacteria</taxon>
        <taxon>Pseudomonadati</taxon>
        <taxon>Pseudomonadota</taxon>
        <taxon>Alphaproteobacteria</taxon>
        <taxon>Hyphomicrobiales</taxon>
        <taxon>Rhizobiaceae</taxon>
        <taxon>Rhizobium/Agrobacterium group</taxon>
        <taxon>Rhizobium</taxon>
    </lineage>
</organism>
<dbReference type="EMBL" id="JACHEG010000003">
    <property type="protein sequence ID" value="MBB6163637.1"/>
    <property type="molecule type" value="Genomic_DNA"/>
</dbReference>
<dbReference type="CDD" id="cd07720">
    <property type="entry name" value="OPHC2-like_MBL-fold"/>
    <property type="match status" value="1"/>
</dbReference>
<dbReference type="GO" id="GO:0016787">
    <property type="term" value="F:hydrolase activity"/>
    <property type="evidence" value="ECO:0007669"/>
    <property type="project" value="UniProtKB-KW"/>
</dbReference>
<dbReference type="InterPro" id="IPR051013">
    <property type="entry name" value="MBL_superfamily_lactonases"/>
</dbReference>
<evidence type="ECO:0000256" key="4">
    <source>
        <dbReference type="ARBA" id="ARBA00022833"/>
    </source>
</evidence>
<evidence type="ECO:0000313" key="7">
    <source>
        <dbReference type="Proteomes" id="UP000547879"/>
    </source>
</evidence>
<dbReference type="InterPro" id="IPR001279">
    <property type="entry name" value="Metallo-B-lactamas"/>
</dbReference>
<name>A0A7W9Y7W1_9HYPH</name>
<evidence type="ECO:0000256" key="2">
    <source>
        <dbReference type="ARBA" id="ARBA00022723"/>
    </source>
</evidence>
<dbReference type="Proteomes" id="UP000547879">
    <property type="component" value="Unassembled WGS sequence"/>
</dbReference>
<evidence type="ECO:0000259" key="5">
    <source>
        <dbReference type="SMART" id="SM00849"/>
    </source>
</evidence>
<evidence type="ECO:0000256" key="1">
    <source>
        <dbReference type="ARBA" id="ARBA00007749"/>
    </source>
</evidence>
<evidence type="ECO:0000256" key="3">
    <source>
        <dbReference type="ARBA" id="ARBA00022801"/>
    </source>
</evidence>
<dbReference type="InterPro" id="IPR036866">
    <property type="entry name" value="RibonucZ/Hydroxyglut_hydro"/>
</dbReference>
<keyword evidence="3 6" id="KW-0378">Hydrolase</keyword>